<evidence type="ECO:0000313" key="2">
    <source>
        <dbReference type="EMBL" id="UZZ44341.1"/>
    </source>
</evidence>
<keyword evidence="1" id="KW-1133">Transmembrane helix</keyword>
<reference evidence="2" key="2">
    <citation type="journal article" date="2022" name="Syst. Entomol.">
        <title>Massive gene rearrangements of mitochondrial genomes and implications for the phylogeny of Trichoptera (Insecta).</title>
        <authorList>
            <person name="Ge X."/>
            <person name="Peng L."/>
            <person name="Vogler A.P."/>
            <person name="Morse J.C."/>
            <person name="Yang L."/>
            <person name="Sun C."/>
            <person name="Wang B."/>
        </authorList>
    </citation>
    <scope>NUCLEOTIDE SEQUENCE</scope>
</reference>
<name>A0A9E8RUY4_9NEOP</name>
<accession>A0A9E8RUY4</accession>
<organism evidence="2">
    <name type="scientific">Psychomyia kalais</name>
    <dbReference type="NCBI Taxonomy" id="2904897"/>
    <lineage>
        <taxon>Eukaryota</taxon>
        <taxon>Metazoa</taxon>
        <taxon>Ecdysozoa</taxon>
        <taxon>Arthropoda</taxon>
        <taxon>Hexapoda</taxon>
        <taxon>Insecta</taxon>
        <taxon>Pterygota</taxon>
        <taxon>Neoptera</taxon>
        <taxon>Endopterygota</taxon>
        <taxon>Trichoptera</taxon>
        <taxon>Annulipalpia</taxon>
        <taxon>Psychomyioidea</taxon>
        <taxon>Psychomyiidae</taxon>
        <taxon>Psychomyiinae</taxon>
        <taxon>Psychomyia</taxon>
    </lineage>
</organism>
<gene>
    <name evidence="2" type="primary">ATP8</name>
</gene>
<dbReference type="EMBL" id="OL678047">
    <property type="protein sequence ID" value="UZZ44341.1"/>
    <property type="molecule type" value="Genomic_DNA"/>
</dbReference>
<keyword evidence="1" id="KW-0812">Transmembrane</keyword>
<keyword evidence="1" id="KW-0472">Membrane</keyword>
<geneLocation type="mitochondrion" evidence="2"/>
<reference evidence="2" key="1">
    <citation type="submission" date="2021-11" db="EMBL/GenBank/DDBJ databases">
        <authorList>
            <person name="Ge X.-Y."/>
            <person name="Peng L."/>
            <person name="Sun C.-H."/>
            <person name="Wang B.-X."/>
        </authorList>
    </citation>
    <scope>NUCLEOTIDE SEQUENCE</scope>
</reference>
<evidence type="ECO:0000256" key="1">
    <source>
        <dbReference type="SAM" id="Phobius"/>
    </source>
</evidence>
<sequence length="51" mass="6537">MPQMNPMNWIMLFLYFLMIIKIMNNNIYFLMFKNKNYNKINFMNKTFKMKW</sequence>
<protein>
    <submittedName>
        <fullName evidence="2">ATP synthase F0 subunit 8</fullName>
    </submittedName>
</protein>
<dbReference type="CTD" id="4509"/>
<dbReference type="GeneID" id="77426524"/>
<dbReference type="RefSeq" id="YP_010586527.1">
    <property type="nucleotide sequence ID" value="NC_069282.1"/>
</dbReference>
<proteinExistence type="predicted"/>
<keyword evidence="2" id="KW-0496">Mitochondrion</keyword>
<feature type="transmembrane region" description="Helical" evidence="1">
    <location>
        <begin position="12"/>
        <end position="32"/>
    </location>
</feature>
<dbReference type="AlphaFoldDB" id="A0A9E8RUY4"/>